<feature type="domain" description="RING-type" evidence="6">
    <location>
        <begin position="115"/>
        <end position="157"/>
    </location>
</feature>
<accession>A0A8J6DZI5</accession>
<gene>
    <name evidence="7" type="ORF">J8273_4773</name>
</gene>
<keyword evidence="8" id="KW-1185">Reference proteome</keyword>
<feature type="region of interest" description="Disordered" evidence="5">
    <location>
        <begin position="1"/>
        <end position="66"/>
    </location>
</feature>
<evidence type="ECO:0000256" key="4">
    <source>
        <dbReference type="PROSITE-ProRule" id="PRU00175"/>
    </source>
</evidence>
<dbReference type="SUPFAM" id="SSF57850">
    <property type="entry name" value="RING/U-box"/>
    <property type="match status" value="2"/>
</dbReference>
<dbReference type="SMART" id="SM00184">
    <property type="entry name" value="RING"/>
    <property type="match status" value="2"/>
</dbReference>
<dbReference type="CDD" id="cd23767">
    <property type="entry name" value="IQCD"/>
    <property type="match status" value="1"/>
</dbReference>
<dbReference type="PANTHER" id="PTHR14991:SF0">
    <property type="entry name" value="RING FINGER PROTEIN 32"/>
    <property type="match status" value="1"/>
</dbReference>
<keyword evidence="2 4" id="KW-0863">Zinc-finger</keyword>
<dbReference type="Pfam" id="PF00612">
    <property type="entry name" value="IQ"/>
    <property type="match status" value="1"/>
</dbReference>
<dbReference type="InterPro" id="IPR013083">
    <property type="entry name" value="Znf_RING/FYVE/PHD"/>
</dbReference>
<evidence type="ECO:0000256" key="2">
    <source>
        <dbReference type="ARBA" id="ARBA00022771"/>
    </source>
</evidence>
<dbReference type="Pfam" id="PF13639">
    <property type="entry name" value="zf-RING_2"/>
    <property type="match status" value="1"/>
</dbReference>
<evidence type="ECO:0000259" key="6">
    <source>
        <dbReference type="PROSITE" id="PS50089"/>
    </source>
</evidence>
<dbReference type="Proteomes" id="UP000717585">
    <property type="component" value="Unassembled WGS sequence"/>
</dbReference>
<dbReference type="AlphaFoldDB" id="A0A8J6DZI5"/>
<evidence type="ECO:0000256" key="3">
    <source>
        <dbReference type="ARBA" id="ARBA00022833"/>
    </source>
</evidence>
<dbReference type="EMBL" id="JAHDYR010000021">
    <property type="protein sequence ID" value="KAG9393654.1"/>
    <property type="molecule type" value="Genomic_DNA"/>
</dbReference>
<feature type="domain" description="RING-type" evidence="6">
    <location>
        <begin position="283"/>
        <end position="338"/>
    </location>
</feature>
<protein>
    <submittedName>
        <fullName evidence="7">Ring finger domain</fullName>
    </submittedName>
</protein>
<evidence type="ECO:0000313" key="7">
    <source>
        <dbReference type="EMBL" id="KAG9393654.1"/>
    </source>
</evidence>
<dbReference type="Gene3D" id="1.20.5.190">
    <property type="match status" value="1"/>
</dbReference>
<dbReference type="InterPro" id="IPR027370">
    <property type="entry name" value="Znf-RING_euk"/>
</dbReference>
<dbReference type="PANTHER" id="PTHR14991">
    <property type="entry name" value="RING FINGER PROTEIN 32"/>
    <property type="match status" value="1"/>
</dbReference>
<keyword evidence="1" id="KW-0479">Metal-binding</keyword>
<reference evidence="7" key="1">
    <citation type="submission" date="2021-05" db="EMBL/GenBank/DDBJ databases">
        <title>A free-living protist that lacks canonical eukaryotic 1 DNA replication and segregation systems.</title>
        <authorList>
            <person name="Salas-Leiva D.E."/>
            <person name="Tromer E.C."/>
            <person name="Curtis B.A."/>
            <person name="Jerlstrom-Hultqvist J."/>
            <person name="Kolisko M."/>
            <person name="Yi Z."/>
            <person name="Salas-Leiva J.S."/>
            <person name="Gallot-Lavallee L."/>
            <person name="Kops G.J.P.L."/>
            <person name="Archibald J.M."/>
            <person name="Simpson A.G.B."/>
            <person name="Roger A.J."/>
        </authorList>
    </citation>
    <scope>NUCLEOTIDE SEQUENCE</scope>
    <source>
        <strain evidence="7">BICM</strain>
    </source>
</reference>
<keyword evidence="3" id="KW-0862">Zinc</keyword>
<evidence type="ECO:0000256" key="5">
    <source>
        <dbReference type="SAM" id="MobiDB-lite"/>
    </source>
</evidence>
<dbReference type="SMART" id="SM00015">
    <property type="entry name" value="IQ"/>
    <property type="match status" value="1"/>
</dbReference>
<evidence type="ECO:0000256" key="1">
    <source>
        <dbReference type="ARBA" id="ARBA00022723"/>
    </source>
</evidence>
<dbReference type="InterPro" id="IPR042862">
    <property type="entry name" value="RNF32"/>
</dbReference>
<evidence type="ECO:0000313" key="8">
    <source>
        <dbReference type="Proteomes" id="UP000717585"/>
    </source>
</evidence>
<dbReference type="PROSITE" id="PS50089">
    <property type="entry name" value="ZF_RING_2"/>
    <property type="match status" value="2"/>
</dbReference>
<dbReference type="GO" id="GO:0008270">
    <property type="term" value="F:zinc ion binding"/>
    <property type="evidence" value="ECO:0007669"/>
    <property type="project" value="UniProtKB-KW"/>
</dbReference>
<dbReference type="OrthoDB" id="8062037at2759"/>
<proteinExistence type="predicted"/>
<dbReference type="Pfam" id="PF13445">
    <property type="entry name" value="zf-RING_UBOX"/>
    <property type="match status" value="1"/>
</dbReference>
<dbReference type="InterPro" id="IPR001841">
    <property type="entry name" value="Znf_RING"/>
</dbReference>
<comment type="caution">
    <text evidence="7">The sequence shown here is derived from an EMBL/GenBank/DDBJ whole genome shotgun (WGS) entry which is preliminary data.</text>
</comment>
<organism evidence="7 8">
    <name type="scientific">Carpediemonas membranifera</name>
    <dbReference type="NCBI Taxonomy" id="201153"/>
    <lineage>
        <taxon>Eukaryota</taxon>
        <taxon>Metamonada</taxon>
        <taxon>Carpediemonas-like organisms</taxon>
        <taxon>Carpediemonas</taxon>
    </lineage>
</organism>
<dbReference type="PROSITE" id="PS50096">
    <property type="entry name" value="IQ"/>
    <property type="match status" value="1"/>
</dbReference>
<name>A0A8J6DZI5_9EUKA</name>
<dbReference type="Gene3D" id="3.30.40.10">
    <property type="entry name" value="Zinc/RING finger domain, C3HC4 (zinc finger)"/>
    <property type="match status" value="2"/>
</dbReference>
<sequence length="349" mass="39045">MNLNLKSSRPRKSRPATVTSSKKPKPPVHEEEDEIAREKAAISGKAPQPKPEPETLPLTAVSDDHDASDRHLRDYKHSLSLAQTLGLVPRPPSPLNSSEWTGVKQTWRARGDMTCSICYEPLGKSEQVLLSCSHSFHMRCLKQVEIFSKKRTCPLCRAPYQARRVYDAEFSYIHDCAAKVQAVFRGYVVRKQYKALRRITRPSDPGRARIWVGERVEEFGDNVLSLVEDQRKIVDAMLGTVESAVREQESLFTRLETLQKIKRMSEDDWAGLLTSALGRHQACPICLRHVCGPGVQASVGIGSSSDVCMTSCGHLYHTKCLESLEAFEDGASSCPVCRQYYVRTAVLVS</sequence>
<dbReference type="InterPro" id="IPR000048">
    <property type="entry name" value="IQ_motif_EF-hand-BS"/>
</dbReference>